<sequence length="51" mass="5557">MPRAQNVQSFLFTWGGHLCVRNSTVSPNLLSGGAKSIRLIQLDSISLTLQT</sequence>
<dbReference type="Proteomes" id="UP000036367">
    <property type="component" value="Unassembled WGS sequence"/>
</dbReference>
<organism evidence="1 2">
    <name type="scientific">Rhodopirellula islandica</name>
    <dbReference type="NCBI Taxonomy" id="595434"/>
    <lineage>
        <taxon>Bacteria</taxon>
        <taxon>Pseudomonadati</taxon>
        <taxon>Planctomycetota</taxon>
        <taxon>Planctomycetia</taxon>
        <taxon>Pirellulales</taxon>
        <taxon>Pirellulaceae</taxon>
        <taxon>Rhodopirellula</taxon>
    </lineage>
</organism>
<protein>
    <submittedName>
        <fullName evidence="1">Uncharacterized protein</fullName>
    </submittedName>
</protein>
<proteinExistence type="predicted"/>
<dbReference type="EMBL" id="LECT01000043">
    <property type="protein sequence ID" value="KLU02750.1"/>
    <property type="molecule type" value="Genomic_DNA"/>
</dbReference>
<accession>A0A0J1B7E4</accession>
<comment type="caution">
    <text evidence="1">The sequence shown here is derived from an EMBL/GenBank/DDBJ whole genome shotgun (WGS) entry which is preliminary data.</text>
</comment>
<evidence type="ECO:0000313" key="2">
    <source>
        <dbReference type="Proteomes" id="UP000036367"/>
    </source>
</evidence>
<dbReference type="AlphaFoldDB" id="A0A0J1B7E4"/>
<evidence type="ECO:0000313" key="1">
    <source>
        <dbReference type="EMBL" id="KLU02750.1"/>
    </source>
</evidence>
<reference evidence="1" key="1">
    <citation type="submission" date="2015-05" db="EMBL/GenBank/DDBJ databases">
        <title>Permanent draft genome of Rhodopirellula islandicus K833.</title>
        <authorList>
            <person name="Kizina J."/>
            <person name="Richter M."/>
            <person name="Glockner F.O."/>
            <person name="Harder J."/>
        </authorList>
    </citation>
    <scope>NUCLEOTIDE SEQUENCE [LARGE SCALE GENOMIC DNA]</scope>
    <source>
        <strain evidence="1">K833</strain>
    </source>
</reference>
<keyword evidence="2" id="KW-1185">Reference proteome</keyword>
<name>A0A0J1B7E4_RHOIS</name>
<gene>
    <name evidence="1" type="ORF">RISK_005046</name>
</gene>